<evidence type="ECO:0008006" key="5">
    <source>
        <dbReference type="Google" id="ProtNLM"/>
    </source>
</evidence>
<name>A0A0H3XMV4_9MOLU</name>
<accession>A0A0H3XMV4</accession>
<evidence type="ECO:0000313" key="4">
    <source>
        <dbReference type="Proteomes" id="UP000035661"/>
    </source>
</evidence>
<dbReference type="EMBL" id="CP011856">
    <property type="protein sequence ID" value="AKM54392.1"/>
    <property type="molecule type" value="Genomic_DNA"/>
</dbReference>
<proteinExistence type="predicted"/>
<protein>
    <recommendedName>
        <fullName evidence="5">Lipoprotein</fullName>
    </recommendedName>
</protein>
<dbReference type="Proteomes" id="UP000035661">
    <property type="component" value="Chromosome"/>
</dbReference>
<feature type="chain" id="PRO_5005204223" description="Lipoprotein" evidence="2">
    <location>
        <begin position="22"/>
        <end position="392"/>
    </location>
</feature>
<feature type="signal peptide" evidence="2">
    <location>
        <begin position="1"/>
        <end position="21"/>
    </location>
</feature>
<dbReference type="KEGG" id="seri:SERIO_v1c08320"/>
<evidence type="ECO:0000256" key="2">
    <source>
        <dbReference type="SAM" id="SignalP"/>
    </source>
</evidence>
<feature type="region of interest" description="Disordered" evidence="1">
    <location>
        <begin position="28"/>
        <end position="48"/>
    </location>
</feature>
<sequence>MKKLIAILSTLMITFGTSALAVSCSTTSSSHSSLPTPQPKPNPDPVENEKEYDSVINALDHHQFGSVYTGPLGGFYVGESLTNIINTILNAVGDELDKLIYRNGEEFDYMSLKLTQANLKYNNQIATEFIFLTAGVYSLFASFQYHDKFSNPIKFNIPIIDPMDAAIYRGLQPFARNAKLVVEQNNFNVQELEEVFLKTNYVKYNLSNESVFPAFIYNNSKFSLIRMQINGQNITNELFKTPGLYKITISFRYGNYTTDGPSPLYWYLDLTVVPANTSYFTNFLYNPNDLENKIKIADYREINNLTRVNYQDLKKILSRVMGKLAVQQWGFPTQYDYEIYNDKKGTSFGSETFDLTLPVQRDFYFKIYGTSKLNDQCQSSIFKITLPLVYQE</sequence>
<keyword evidence="4" id="KW-1185">Reference proteome</keyword>
<evidence type="ECO:0000313" key="3">
    <source>
        <dbReference type="EMBL" id="AKM54392.1"/>
    </source>
</evidence>
<keyword evidence="2" id="KW-0732">Signal</keyword>
<dbReference type="AlphaFoldDB" id="A0A0H3XMV4"/>
<dbReference type="RefSeq" id="WP_047791598.1">
    <property type="nucleotide sequence ID" value="NZ_CP011856.1"/>
</dbReference>
<organism evidence="3 4">
    <name type="scientific">Spiroplasma eriocheiris</name>
    <dbReference type="NCBI Taxonomy" id="315358"/>
    <lineage>
        <taxon>Bacteria</taxon>
        <taxon>Bacillati</taxon>
        <taxon>Mycoplasmatota</taxon>
        <taxon>Mollicutes</taxon>
        <taxon>Entomoplasmatales</taxon>
        <taxon>Spiroplasmataceae</taxon>
        <taxon>Spiroplasma</taxon>
    </lineage>
</organism>
<dbReference type="PATRIC" id="fig|743698.3.peg.838"/>
<reference evidence="4" key="2">
    <citation type="submission" date="2015-06" db="EMBL/GenBank/DDBJ databases">
        <title>Complete genome sequence of Spiroplasma eriocheiris TDA-040725-5 (DSM 21848).</title>
        <authorList>
            <person name="Lo W.-S."/>
            <person name="Kuo C.-H."/>
        </authorList>
    </citation>
    <scope>NUCLEOTIDE SEQUENCE [LARGE SCALE GENOMIC DNA]</scope>
    <source>
        <strain evidence="4">TDA-040725-5</strain>
    </source>
</reference>
<dbReference type="PROSITE" id="PS51257">
    <property type="entry name" value="PROKAR_LIPOPROTEIN"/>
    <property type="match status" value="1"/>
</dbReference>
<gene>
    <name evidence="3" type="ORF">SERIO_v1c08320</name>
</gene>
<dbReference type="STRING" id="315358.SERIO_v1c08320"/>
<reference evidence="3 4" key="1">
    <citation type="journal article" date="2015" name="Genome Biol. Evol.">
        <title>Found and Lost: The Fates of Horizontally Acquired Genes in Arthropod-Symbiotic Spiroplasma.</title>
        <authorList>
            <person name="Lo W.S."/>
            <person name="Gasparich G.E."/>
            <person name="Kuo C.H."/>
        </authorList>
    </citation>
    <scope>NUCLEOTIDE SEQUENCE [LARGE SCALE GENOMIC DNA]</scope>
    <source>
        <strain evidence="4">TDA-040725-5</strain>
    </source>
</reference>
<evidence type="ECO:0000256" key="1">
    <source>
        <dbReference type="SAM" id="MobiDB-lite"/>
    </source>
</evidence>